<accession>A0ACA9PPU6</accession>
<dbReference type="Proteomes" id="UP000789920">
    <property type="component" value="Unassembled WGS sequence"/>
</dbReference>
<reference evidence="1" key="1">
    <citation type="submission" date="2021-06" db="EMBL/GenBank/DDBJ databases">
        <authorList>
            <person name="Kallberg Y."/>
            <person name="Tangrot J."/>
            <person name="Rosling A."/>
        </authorList>
    </citation>
    <scope>NUCLEOTIDE SEQUENCE</scope>
    <source>
        <strain evidence="1">MA461A</strain>
    </source>
</reference>
<evidence type="ECO:0000313" key="2">
    <source>
        <dbReference type="Proteomes" id="UP000789920"/>
    </source>
</evidence>
<gene>
    <name evidence="1" type="ORF">RPERSI_LOCUS11219</name>
</gene>
<proteinExistence type="predicted"/>
<name>A0ACA9PPU6_9GLOM</name>
<dbReference type="EMBL" id="CAJVQC010022862">
    <property type="protein sequence ID" value="CAG8719963.1"/>
    <property type="molecule type" value="Genomic_DNA"/>
</dbReference>
<evidence type="ECO:0000313" key="1">
    <source>
        <dbReference type="EMBL" id="CAG8719963.1"/>
    </source>
</evidence>
<keyword evidence="2" id="KW-1185">Reference proteome</keyword>
<feature type="non-terminal residue" evidence="1">
    <location>
        <position position="1"/>
    </location>
</feature>
<sequence length="49" mass="5388">RERCVKNILQKVSLNAVVISDNMLFEISENASTDLSCSTFETPVVLATT</sequence>
<organism evidence="1 2">
    <name type="scientific">Racocetra persica</name>
    <dbReference type="NCBI Taxonomy" id="160502"/>
    <lineage>
        <taxon>Eukaryota</taxon>
        <taxon>Fungi</taxon>
        <taxon>Fungi incertae sedis</taxon>
        <taxon>Mucoromycota</taxon>
        <taxon>Glomeromycotina</taxon>
        <taxon>Glomeromycetes</taxon>
        <taxon>Diversisporales</taxon>
        <taxon>Gigasporaceae</taxon>
        <taxon>Racocetra</taxon>
    </lineage>
</organism>
<comment type="caution">
    <text evidence="1">The sequence shown here is derived from an EMBL/GenBank/DDBJ whole genome shotgun (WGS) entry which is preliminary data.</text>
</comment>
<protein>
    <submittedName>
        <fullName evidence="1">9558_t:CDS:1</fullName>
    </submittedName>
</protein>